<evidence type="ECO:0000313" key="8">
    <source>
        <dbReference type="Proteomes" id="UP000008703"/>
    </source>
</evidence>
<dbReference type="eggNOG" id="COG0151">
    <property type="taxonomic scope" value="Bacteria"/>
</dbReference>
<dbReference type="AlphaFoldDB" id="G2NUD9"/>
<dbReference type="Gene3D" id="3.40.50.20">
    <property type="match status" value="1"/>
</dbReference>
<feature type="region of interest" description="Disordered" evidence="5">
    <location>
        <begin position="1"/>
        <end position="26"/>
    </location>
</feature>
<dbReference type="InterPro" id="IPR052032">
    <property type="entry name" value="ATP-dep_AA_Ligase"/>
</dbReference>
<dbReference type="SUPFAM" id="SSF56059">
    <property type="entry name" value="Glutathione synthetase ATP-binding domain-like"/>
    <property type="match status" value="1"/>
</dbReference>
<dbReference type="Proteomes" id="UP000008703">
    <property type="component" value="Chromosome"/>
</dbReference>
<dbReference type="HOGENOM" id="CLU_029016_6_2_11"/>
<evidence type="ECO:0000256" key="3">
    <source>
        <dbReference type="ARBA" id="ARBA00022840"/>
    </source>
</evidence>
<dbReference type="PANTHER" id="PTHR43585">
    <property type="entry name" value="FUMIPYRROLE BIOSYNTHESIS PROTEIN C"/>
    <property type="match status" value="1"/>
</dbReference>
<evidence type="ECO:0000259" key="6">
    <source>
        <dbReference type="PROSITE" id="PS50975"/>
    </source>
</evidence>
<dbReference type="GO" id="GO:0016874">
    <property type="term" value="F:ligase activity"/>
    <property type="evidence" value="ECO:0007669"/>
    <property type="project" value="UniProtKB-KW"/>
</dbReference>
<reference evidence="7" key="1">
    <citation type="submission" date="2011-08" db="EMBL/GenBank/DDBJ databases">
        <title>Complete sequence of chromosome of Streptomyces violaceusniger Tu 4113.</title>
        <authorList>
            <consortium name="US DOE Joint Genome Institute"/>
            <person name="Lucas S."/>
            <person name="Han J."/>
            <person name="Lapidus A."/>
            <person name="Cheng J.-F."/>
            <person name="Goodwin L."/>
            <person name="Pitluck S."/>
            <person name="Peters L."/>
            <person name="Ivanova N."/>
            <person name="Daligault H."/>
            <person name="Detter J.C."/>
            <person name="Han C."/>
            <person name="Tapia R."/>
            <person name="Land M."/>
            <person name="Hauser L."/>
            <person name="Kyrpides N."/>
            <person name="Ivanova N."/>
            <person name="Pagani I."/>
            <person name="Hagen A."/>
            <person name="Katz L."/>
            <person name="Fiedler H.-P."/>
            <person name="Keasling J."/>
            <person name="Fortman J."/>
            <person name="Woyke T."/>
        </authorList>
    </citation>
    <scope>NUCLEOTIDE SEQUENCE [LARGE SCALE GENOMIC DNA]</scope>
    <source>
        <strain evidence="7">Tu 4113</strain>
    </source>
</reference>
<dbReference type="Pfam" id="PF13535">
    <property type="entry name" value="ATP-grasp_4"/>
    <property type="match status" value="1"/>
</dbReference>
<dbReference type="InterPro" id="IPR011761">
    <property type="entry name" value="ATP-grasp"/>
</dbReference>
<keyword evidence="1" id="KW-0436">Ligase</keyword>
<keyword evidence="8" id="KW-1185">Reference proteome</keyword>
<gene>
    <name evidence="7" type="ORF">Strvi_4754</name>
</gene>
<dbReference type="PANTHER" id="PTHR43585:SF2">
    <property type="entry name" value="ATP-GRASP ENZYME FSQD"/>
    <property type="match status" value="1"/>
</dbReference>
<keyword evidence="3 4" id="KW-0067">ATP-binding</keyword>
<keyword evidence="2 4" id="KW-0547">Nucleotide-binding</keyword>
<evidence type="ECO:0000256" key="4">
    <source>
        <dbReference type="PROSITE-ProRule" id="PRU00409"/>
    </source>
</evidence>
<organism evidence="7 8">
    <name type="scientific">Streptomyces violaceusniger (strain Tu 4113)</name>
    <dbReference type="NCBI Taxonomy" id="653045"/>
    <lineage>
        <taxon>Bacteria</taxon>
        <taxon>Bacillati</taxon>
        <taxon>Actinomycetota</taxon>
        <taxon>Actinomycetes</taxon>
        <taxon>Kitasatosporales</taxon>
        <taxon>Streptomycetaceae</taxon>
        <taxon>Streptomyces</taxon>
        <taxon>Streptomyces violaceusniger group</taxon>
    </lineage>
</organism>
<dbReference type="Gene3D" id="3.30.470.20">
    <property type="entry name" value="ATP-grasp fold, B domain"/>
    <property type="match status" value="1"/>
</dbReference>
<evidence type="ECO:0000256" key="5">
    <source>
        <dbReference type="SAM" id="MobiDB-lite"/>
    </source>
</evidence>
<dbReference type="Pfam" id="PF18130">
    <property type="entry name" value="ATPgrasp_N"/>
    <property type="match status" value="1"/>
</dbReference>
<evidence type="ECO:0000256" key="1">
    <source>
        <dbReference type="ARBA" id="ARBA00022598"/>
    </source>
</evidence>
<sequence length="434" mass="45638">MTGTALTVRVSPGPATGKDPMTAPNRPPLLLVGGGNRHYREYLLAALRPHFRLWLIDSADSTWPHDYVEGVTVADTLDADALIAVARQVTASFPARGVLTFDESLVYPVARVAEELGLPGSPPEAVQACRDKATSRAALDAAGVPQPISRTVGSAEEAVAAAEEIGYPVVVKARGLAGSLGVLRVDDPTAVSDAYATASGAVWPGIPRYEADVLVEEFLTGPEISIDAVISQSVCTPLVIAHKRTGFAPFFEETGHTVDADDPLFNDAALLGQLGLVHKGIGLTEGATHTEFKLTDRGPRLVEINARSGGDFIPRLGVLAGGSDPILAAAQIAVGQTPPPRVVLRRTAAIRFLYPAADCEVVDTVVHDDRFGPTIREALGAVATGTHLWLPPHAYQTRSRYGHVIAVGADAGQVAADLDCAEDLVTLRSKPQST</sequence>
<dbReference type="GO" id="GO:0005524">
    <property type="term" value="F:ATP binding"/>
    <property type="evidence" value="ECO:0007669"/>
    <property type="project" value="UniProtKB-UniRule"/>
</dbReference>
<dbReference type="SMART" id="SM01209">
    <property type="entry name" value="GARS_A"/>
    <property type="match status" value="1"/>
</dbReference>
<proteinExistence type="predicted"/>
<accession>G2NUD9</accession>
<evidence type="ECO:0000256" key="2">
    <source>
        <dbReference type="ARBA" id="ARBA00022741"/>
    </source>
</evidence>
<dbReference type="EMBL" id="CP002994">
    <property type="protein sequence ID" value="AEM84317.1"/>
    <property type="molecule type" value="Genomic_DNA"/>
</dbReference>
<evidence type="ECO:0000313" key="7">
    <source>
        <dbReference type="EMBL" id="AEM84317.1"/>
    </source>
</evidence>
<protein>
    <submittedName>
        <fullName evidence="7">Carbamoyl-phosphate synthase L chain ATP-binding protein</fullName>
    </submittedName>
</protein>
<dbReference type="InterPro" id="IPR041472">
    <property type="entry name" value="BL00235/CARNS1_N"/>
</dbReference>
<feature type="domain" description="ATP-grasp" evidence="6">
    <location>
        <begin position="136"/>
        <end position="334"/>
    </location>
</feature>
<dbReference type="GO" id="GO:0046872">
    <property type="term" value="F:metal ion binding"/>
    <property type="evidence" value="ECO:0007669"/>
    <property type="project" value="InterPro"/>
</dbReference>
<dbReference type="PROSITE" id="PS50975">
    <property type="entry name" value="ATP_GRASP"/>
    <property type="match status" value="1"/>
</dbReference>
<name>G2NUD9_STRV4</name>
<dbReference type="KEGG" id="svl:Strvi_4754"/>